<accession>A0A3D9XPE1</accession>
<reference evidence="1 2" key="1">
    <citation type="submission" date="2018-08" db="EMBL/GenBank/DDBJ databases">
        <title>Genomic Encyclopedia of Archaeal and Bacterial Type Strains, Phase II (KMG-II): from individual species to whole genera.</title>
        <authorList>
            <person name="Goeker M."/>
        </authorList>
    </citation>
    <scope>NUCLEOTIDE SEQUENCE [LARGE SCALE GENOMIC DNA]</scope>
    <source>
        <strain evidence="1 2">DSM 17099</strain>
    </source>
</reference>
<protein>
    <submittedName>
        <fullName evidence="1">Uncharacterized protein</fullName>
    </submittedName>
</protein>
<dbReference type="AlphaFoldDB" id="A0A3D9XPE1"/>
<comment type="caution">
    <text evidence="1">The sequence shown here is derived from an EMBL/GenBank/DDBJ whole genome shotgun (WGS) entry which is preliminary data.</text>
</comment>
<evidence type="ECO:0000313" key="2">
    <source>
        <dbReference type="Proteomes" id="UP000256941"/>
    </source>
</evidence>
<dbReference type="EMBL" id="QTUJ01000001">
    <property type="protein sequence ID" value="REF72285.1"/>
    <property type="molecule type" value="Genomic_DNA"/>
</dbReference>
<dbReference type="RefSeq" id="WP_116220791.1">
    <property type="nucleotide sequence ID" value="NZ_CP038196.1"/>
</dbReference>
<proteinExistence type="predicted"/>
<name>A0A3D9XPE1_PARVE</name>
<evidence type="ECO:0000313" key="1">
    <source>
        <dbReference type="EMBL" id="REF72285.1"/>
    </source>
</evidence>
<organism evidence="1 2">
    <name type="scientific">Paracoccus versutus</name>
    <name type="common">Thiobacillus versutus</name>
    <dbReference type="NCBI Taxonomy" id="34007"/>
    <lineage>
        <taxon>Bacteria</taxon>
        <taxon>Pseudomonadati</taxon>
        <taxon>Pseudomonadota</taxon>
        <taxon>Alphaproteobacteria</taxon>
        <taxon>Rhodobacterales</taxon>
        <taxon>Paracoccaceae</taxon>
        <taxon>Paracoccus</taxon>
    </lineage>
</organism>
<sequence length="95" mass="11067">MNTAHRLEFFTDADGEPWACFAWGDVRPETITRERILEAAAYYADYSEDDLPLEDFEVTRFWIRNSGSSAEFDEMWCRCLAEDDRAVLVTGVQFQ</sequence>
<gene>
    <name evidence="1" type="ORF">BDD41_0754</name>
</gene>
<dbReference type="Proteomes" id="UP000256941">
    <property type="component" value="Unassembled WGS sequence"/>
</dbReference>